<feature type="region of interest" description="Disordered" evidence="1">
    <location>
        <begin position="362"/>
        <end position="438"/>
    </location>
</feature>
<organism evidence="2 3">
    <name type="scientific">Schizothecium vesticola</name>
    <dbReference type="NCBI Taxonomy" id="314040"/>
    <lineage>
        <taxon>Eukaryota</taxon>
        <taxon>Fungi</taxon>
        <taxon>Dikarya</taxon>
        <taxon>Ascomycota</taxon>
        <taxon>Pezizomycotina</taxon>
        <taxon>Sordariomycetes</taxon>
        <taxon>Sordariomycetidae</taxon>
        <taxon>Sordariales</taxon>
        <taxon>Schizotheciaceae</taxon>
        <taxon>Schizothecium</taxon>
    </lineage>
</organism>
<proteinExistence type="predicted"/>
<reference evidence="2" key="1">
    <citation type="submission" date="2023-06" db="EMBL/GenBank/DDBJ databases">
        <title>Genome-scale phylogeny and comparative genomics of the fungal order Sordariales.</title>
        <authorList>
            <consortium name="Lawrence Berkeley National Laboratory"/>
            <person name="Hensen N."/>
            <person name="Bonometti L."/>
            <person name="Westerberg I."/>
            <person name="Brannstrom I.O."/>
            <person name="Guillou S."/>
            <person name="Cros-Aarteil S."/>
            <person name="Calhoun S."/>
            <person name="Haridas S."/>
            <person name="Kuo A."/>
            <person name="Mondo S."/>
            <person name="Pangilinan J."/>
            <person name="Riley R."/>
            <person name="LaButti K."/>
            <person name="Andreopoulos B."/>
            <person name="Lipzen A."/>
            <person name="Chen C."/>
            <person name="Yanf M."/>
            <person name="Daum C."/>
            <person name="Ng V."/>
            <person name="Clum A."/>
            <person name="Steindorff A."/>
            <person name="Ohm R."/>
            <person name="Martin F."/>
            <person name="Silar P."/>
            <person name="Natvig D."/>
            <person name="Lalanne C."/>
            <person name="Gautier V."/>
            <person name="Ament-velasquez S.L."/>
            <person name="Kruys A."/>
            <person name="Hutchinson M.I."/>
            <person name="Powell A.J."/>
            <person name="Barry K."/>
            <person name="Miller A.N."/>
            <person name="Grigoriev I.V."/>
            <person name="Debuchy R."/>
            <person name="Gladieux P."/>
            <person name="Thoren M.H."/>
            <person name="Johannesson H."/>
        </authorList>
    </citation>
    <scope>NUCLEOTIDE SEQUENCE</scope>
    <source>
        <strain evidence="2">SMH3187-1</strain>
    </source>
</reference>
<feature type="region of interest" description="Disordered" evidence="1">
    <location>
        <begin position="1"/>
        <end position="130"/>
    </location>
</feature>
<comment type="caution">
    <text evidence="2">The sequence shown here is derived from an EMBL/GenBank/DDBJ whole genome shotgun (WGS) entry which is preliminary data.</text>
</comment>
<keyword evidence="3" id="KW-1185">Reference proteome</keyword>
<sequence>MRRQESTMQPEMTETQLWTPSPSLRDVDMDSMGAPSPPVTSLSPPPASHLVEKYRTKPLPPTPPRPPPRRHSQISSLSRELSTAFETPHTSMELCPDDMDSEDSCGDGDGAGLNRLAALSSPYSSQRPGSKNIKKILYLTGEQAALDCSPSSPSGHNPHRKIKQLTGNDIDPGRSGPPSSPKQPSTEVSPVTRRTSSVYSQDGAIASPSPETPLGTSVSGDRGYESDPDASFFARQYLPRTRGSGLFAPLPRPLDLSRGSRTPLPSTAEEFRESKTSHGPVAATYNQDLYHITTTQLARSARGTPPPRPPRDPTWETRPLLPAPKGVARWRMANSLSPNSKSNNTITSAPTYRAITPQQLNTFLRDGSPNPNEPIIRSTSISTFGTWRRHGRPSNNNNNNQPQPSQTPSPTPSPRSTSLFPATDYNPSTSFFDTSPTRHARRQSILAKVFKRASGAVSPSSPPYHPPASPTTSQSFAVQGGHFRNFTSPTEVTPRPVIPGPDTVLVVPVALAVGEGRPMTPSSSRNLFSLPAAMASMGSLAHRTGDLVGHARTAAGLRTRAEKRRESLMSKIVVVGEGGEVCGKKGVSGGGGGGAGGVSSESSEVGSLAEGKKKDVIGGGVGSRGVLWL</sequence>
<evidence type="ECO:0000313" key="3">
    <source>
        <dbReference type="Proteomes" id="UP001172155"/>
    </source>
</evidence>
<protein>
    <submittedName>
        <fullName evidence="2">Uncharacterized protein</fullName>
    </submittedName>
</protein>
<feature type="compositionally biased region" description="Acidic residues" evidence="1">
    <location>
        <begin position="95"/>
        <end position="106"/>
    </location>
</feature>
<dbReference type="Proteomes" id="UP001172155">
    <property type="component" value="Unassembled WGS sequence"/>
</dbReference>
<feature type="compositionally biased region" description="Gly residues" evidence="1">
    <location>
        <begin position="586"/>
        <end position="597"/>
    </location>
</feature>
<feature type="compositionally biased region" description="Low complexity" evidence="1">
    <location>
        <begin position="393"/>
        <end position="404"/>
    </location>
</feature>
<feature type="region of interest" description="Disordered" evidence="1">
    <location>
        <begin position="145"/>
        <end position="265"/>
    </location>
</feature>
<feature type="compositionally biased region" description="Polar residues" evidence="1">
    <location>
        <begin position="182"/>
        <end position="200"/>
    </location>
</feature>
<feature type="compositionally biased region" description="Low complexity" evidence="1">
    <location>
        <begin position="598"/>
        <end position="609"/>
    </location>
</feature>
<evidence type="ECO:0000313" key="2">
    <source>
        <dbReference type="EMBL" id="KAK0746315.1"/>
    </source>
</evidence>
<accession>A0AA40EVM6</accession>
<evidence type="ECO:0000256" key="1">
    <source>
        <dbReference type="SAM" id="MobiDB-lite"/>
    </source>
</evidence>
<feature type="region of interest" description="Disordered" evidence="1">
    <location>
        <begin position="586"/>
        <end position="613"/>
    </location>
</feature>
<dbReference type="EMBL" id="JAUKUD010000004">
    <property type="protein sequence ID" value="KAK0746315.1"/>
    <property type="molecule type" value="Genomic_DNA"/>
</dbReference>
<feature type="compositionally biased region" description="Pro residues" evidence="1">
    <location>
        <begin position="35"/>
        <end position="47"/>
    </location>
</feature>
<feature type="compositionally biased region" description="Polar residues" evidence="1">
    <location>
        <begin position="1"/>
        <end position="22"/>
    </location>
</feature>
<feature type="compositionally biased region" description="Pro residues" evidence="1">
    <location>
        <begin position="460"/>
        <end position="469"/>
    </location>
</feature>
<name>A0AA40EVM6_9PEZI</name>
<feature type="region of interest" description="Disordered" evidence="1">
    <location>
        <begin position="297"/>
        <end position="321"/>
    </location>
</feature>
<feature type="region of interest" description="Disordered" evidence="1">
    <location>
        <begin position="453"/>
        <end position="474"/>
    </location>
</feature>
<gene>
    <name evidence="2" type="ORF">B0T18DRAFT_149415</name>
</gene>
<feature type="compositionally biased region" description="Polar residues" evidence="1">
    <location>
        <begin position="425"/>
        <end position="437"/>
    </location>
</feature>
<dbReference type="AlphaFoldDB" id="A0AA40EVM6"/>
<feature type="compositionally biased region" description="Polar residues" evidence="1">
    <location>
        <begin position="73"/>
        <end position="90"/>
    </location>
</feature>
<feature type="region of interest" description="Disordered" evidence="1">
    <location>
        <begin position="334"/>
        <end position="353"/>
    </location>
</feature>